<dbReference type="EMBL" id="WWBZ02000001">
    <property type="protein sequence ID" value="KAF4313626.1"/>
    <property type="molecule type" value="Genomic_DNA"/>
</dbReference>
<protein>
    <submittedName>
        <fullName evidence="2">Uncharacterized protein</fullName>
    </submittedName>
</protein>
<name>A0A8H4J5J9_9PEZI</name>
<evidence type="ECO:0000313" key="3">
    <source>
        <dbReference type="Proteomes" id="UP000572817"/>
    </source>
</evidence>
<keyword evidence="1" id="KW-1133">Transmembrane helix</keyword>
<feature type="transmembrane region" description="Helical" evidence="1">
    <location>
        <begin position="46"/>
        <end position="63"/>
    </location>
</feature>
<dbReference type="AlphaFoldDB" id="A0A8H4J5J9"/>
<feature type="transmembrane region" description="Helical" evidence="1">
    <location>
        <begin position="75"/>
        <end position="95"/>
    </location>
</feature>
<keyword evidence="1" id="KW-0812">Transmembrane</keyword>
<evidence type="ECO:0000256" key="1">
    <source>
        <dbReference type="SAM" id="Phobius"/>
    </source>
</evidence>
<sequence>MATTRLRKAFRYPDDLDEEPAEGIDEQEQEKLITQIQTEDVAKTEFYKKAFLALPALSLLLYLRPLIAPSSFSELLTAALALTSLAASAYTLYFVPLGNPPSSLHGRVSIGEGTGPTVLDKLLRTLGTGGVDDGPVERFLPLLNMALCLVVWLESLAAKAKVEGWEGYLPAIVLVLVFVVRSQLAPVDVVGLERLRYGYKGA</sequence>
<gene>
    <name evidence="2" type="ORF">GTA08_BOTSDO01164</name>
</gene>
<proteinExistence type="predicted"/>
<evidence type="ECO:0000313" key="2">
    <source>
        <dbReference type="EMBL" id="KAF4313626.1"/>
    </source>
</evidence>
<dbReference type="Proteomes" id="UP000572817">
    <property type="component" value="Unassembled WGS sequence"/>
</dbReference>
<keyword evidence="3" id="KW-1185">Reference proteome</keyword>
<organism evidence="2 3">
    <name type="scientific">Botryosphaeria dothidea</name>
    <dbReference type="NCBI Taxonomy" id="55169"/>
    <lineage>
        <taxon>Eukaryota</taxon>
        <taxon>Fungi</taxon>
        <taxon>Dikarya</taxon>
        <taxon>Ascomycota</taxon>
        <taxon>Pezizomycotina</taxon>
        <taxon>Dothideomycetes</taxon>
        <taxon>Dothideomycetes incertae sedis</taxon>
        <taxon>Botryosphaeriales</taxon>
        <taxon>Botryosphaeriaceae</taxon>
        <taxon>Botryosphaeria</taxon>
    </lineage>
</organism>
<reference evidence="2" key="1">
    <citation type="submission" date="2020-04" db="EMBL/GenBank/DDBJ databases">
        <title>Genome Assembly and Annotation of Botryosphaeria dothidea sdau 11-99, a Latent Pathogen of Apple Fruit Ring Rot in China.</title>
        <authorList>
            <person name="Yu C."/>
            <person name="Diao Y."/>
            <person name="Lu Q."/>
            <person name="Zhao J."/>
            <person name="Cui S."/>
            <person name="Peng C."/>
            <person name="He B."/>
            <person name="Liu H."/>
        </authorList>
    </citation>
    <scope>NUCLEOTIDE SEQUENCE [LARGE SCALE GENOMIC DNA]</scope>
    <source>
        <strain evidence="2">Sdau11-99</strain>
    </source>
</reference>
<comment type="caution">
    <text evidence="2">The sequence shown here is derived from an EMBL/GenBank/DDBJ whole genome shotgun (WGS) entry which is preliminary data.</text>
</comment>
<accession>A0A8H4J5J9</accession>
<dbReference type="OrthoDB" id="3358048at2759"/>
<keyword evidence="1" id="KW-0472">Membrane</keyword>